<organism evidence="2 3">
    <name type="scientific">Pseudomonas kribbensis</name>
    <dbReference type="NCBI Taxonomy" id="1628086"/>
    <lineage>
        <taxon>Bacteria</taxon>
        <taxon>Pseudomonadati</taxon>
        <taxon>Pseudomonadota</taxon>
        <taxon>Gammaproteobacteria</taxon>
        <taxon>Pseudomonadales</taxon>
        <taxon>Pseudomonadaceae</taxon>
        <taxon>Pseudomonas</taxon>
    </lineage>
</organism>
<sequence length="98" mass="10211">MFQVLIAALTAVAGWILPRLLAVGGTVAISATVLNPIFNYLQGRVMQNLNGMPADAVNFFQFAGVFDAVSVIFAAYAMAIGMKVAKAAFQKAGSKGDA</sequence>
<dbReference type="OrthoDB" id="9903454at2"/>
<feature type="transmembrane region" description="Helical" evidence="1">
    <location>
        <begin position="59"/>
        <end position="81"/>
    </location>
</feature>
<protein>
    <submittedName>
        <fullName evidence="2">DUF2523 domain-containing protein</fullName>
    </submittedName>
</protein>
<evidence type="ECO:0000313" key="2">
    <source>
        <dbReference type="EMBL" id="TFH76243.1"/>
    </source>
</evidence>
<evidence type="ECO:0000256" key="1">
    <source>
        <dbReference type="SAM" id="Phobius"/>
    </source>
</evidence>
<dbReference type="Proteomes" id="UP000297555">
    <property type="component" value="Unassembled WGS sequence"/>
</dbReference>
<reference evidence="2 3" key="1">
    <citation type="submission" date="2019-03" db="EMBL/GenBank/DDBJ databases">
        <title>Draft genome sequence of humic substances-degrading Pseudomonas kribbensis CHA-19 from forest soil.</title>
        <authorList>
            <person name="Kim D."/>
        </authorList>
    </citation>
    <scope>NUCLEOTIDE SEQUENCE [LARGE SCALE GENOMIC DNA]</scope>
    <source>
        <strain evidence="2 3">CHA-19</strain>
    </source>
</reference>
<dbReference type="EMBL" id="SPDQ01000029">
    <property type="protein sequence ID" value="TFH76243.1"/>
    <property type="molecule type" value="Genomic_DNA"/>
</dbReference>
<dbReference type="AlphaFoldDB" id="A0A4Y8VA51"/>
<comment type="caution">
    <text evidence="2">The sequence shown here is derived from an EMBL/GenBank/DDBJ whole genome shotgun (WGS) entry which is preliminary data.</text>
</comment>
<name>A0A4Y8VA51_9PSED</name>
<keyword evidence="1" id="KW-1133">Transmembrane helix</keyword>
<proteinExistence type="predicted"/>
<dbReference type="InterPro" id="IPR019670">
    <property type="entry name" value="DUF2523"/>
</dbReference>
<accession>A0A4Y8VA51</accession>
<keyword evidence="1" id="KW-0472">Membrane</keyword>
<evidence type="ECO:0000313" key="3">
    <source>
        <dbReference type="Proteomes" id="UP000297555"/>
    </source>
</evidence>
<dbReference type="RefSeq" id="WP_134828697.1">
    <property type="nucleotide sequence ID" value="NZ_SPDQ01000029.1"/>
</dbReference>
<keyword evidence="1" id="KW-0812">Transmembrane</keyword>
<gene>
    <name evidence="2" type="ORF">E4J90_29300</name>
</gene>
<dbReference type="Pfam" id="PF10734">
    <property type="entry name" value="DUF2523"/>
    <property type="match status" value="1"/>
</dbReference>